<name>A0A256H1L9_9HYPH</name>
<comment type="caution">
    <text evidence="1">The sequence shown here is derived from an EMBL/GenBank/DDBJ whole genome shotgun (WGS) entry which is preliminary data.</text>
</comment>
<dbReference type="AlphaFoldDB" id="A0A256H1L9"/>
<dbReference type="Proteomes" id="UP000216363">
    <property type="component" value="Unassembled WGS sequence"/>
</dbReference>
<evidence type="ECO:0000313" key="1">
    <source>
        <dbReference type="EMBL" id="OYR32821.1"/>
    </source>
</evidence>
<accession>A0A256H1L9</accession>
<evidence type="ECO:0000313" key="2">
    <source>
        <dbReference type="Proteomes" id="UP000216363"/>
    </source>
</evidence>
<proteinExistence type="predicted"/>
<organism evidence="1 2">
    <name type="scientific">Brucella lupini</name>
    <dbReference type="NCBI Taxonomy" id="255457"/>
    <lineage>
        <taxon>Bacteria</taxon>
        <taxon>Pseudomonadati</taxon>
        <taxon>Pseudomonadota</taxon>
        <taxon>Alphaproteobacteria</taxon>
        <taxon>Hyphomicrobiales</taxon>
        <taxon>Brucellaceae</taxon>
        <taxon>Brucella/Ochrobactrum group</taxon>
        <taxon>Brucella</taxon>
    </lineage>
</organism>
<reference evidence="1 2" key="1">
    <citation type="submission" date="2017-07" db="EMBL/GenBank/DDBJ databases">
        <title>Draft genome of Ochrobactrum lupini type strain LUP21.</title>
        <authorList>
            <person name="Krzyzanowska D.M."/>
            <person name="Jafra S."/>
        </authorList>
    </citation>
    <scope>NUCLEOTIDE SEQUENCE [LARGE SCALE GENOMIC DNA]</scope>
    <source>
        <strain evidence="1 2">LUP21</strain>
    </source>
</reference>
<gene>
    <name evidence="1" type="ORF">CES86_5497</name>
</gene>
<sequence length="41" mass="4368">MHARYPSGAPSAQLHCLECEGFPSRSPARRVAGVQDLACTP</sequence>
<dbReference type="EMBL" id="NNRN01000012">
    <property type="protein sequence ID" value="OYR32821.1"/>
    <property type="molecule type" value="Genomic_DNA"/>
</dbReference>
<protein>
    <submittedName>
        <fullName evidence="1">Uncharacterized protein</fullName>
    </submittedName>
</protein>